<reference evidence="3" key="1">
    <citation type="journal article" date="2019" name="Int. J. Syst. Evol. Microbiol.">
        <title>The Global Catalogue of Microorganisms (GCM) 10K type strain sequencing project: providing services to taxonomists for standard genome sequencing and annotation.</title>
        <authorList>
            <consortium name="The Broad Institute Genomics Platform"/>
            <consortium name="The Broad Institute Genome Sequencing Center for Infectious Disease"/>
            <person name="Wu L."/>
            <person name="Ma J."/>
        </authorList>
    </citation>
    <scope>NUCLEOTIDE SEQUENCE [LARGE SCALE GENOMIC DNA]</scope>
    <source>
        <strain evidence="3">CCUG 62981</strain>
    </source>
</reference>
<dbReference type="EMBL" id="JBHSGQ010000009">
    <property type="protein sequence ID" value="MFC4726314.1"/>
    <property type="molecule type" value="Genomic_DNA"/>
</dbReference>
<keyword evidence="3" id="KW-1185">Reference proteome</keyword>
<evidence type="ECO:0000313" key="2">
    <source>
        <dbReference type="EMBL" id="MFC4726314.1"/>
    </source>
</evidence>
<proteinExistence type="predicted"/>
<dbReference type="Proteomes" id="UP001596024">
    <property type="component" value="Unassembled WGS sequence"/>
</dbReference>
<feature type="domain" description="Ryanodine receptor Ryr" evidence="1">
    <location>
        <begin position="66"/>
        <end position="109"/>
    </location>
</feature>
<gene>
    <name evidence="2" type="ORF">ACFPB0_13530</name>
</gene>
<evidence type="ECO:0000313" key="3">
    <source>
        <dbReference type="Proteomes" id="UP001596024"/>
    </source>
</evidence>
<evidence type="ECO:0000259" key="1">
    <source>
        <dbReference type="Pfam" id="PF02026"/>
    </source>
</evidence>
<dbReference type="RefSeq" id="WP_371392632.1">
    <property type="nucleotide sequence ID" value="NZ_CP163421.1"/>
</dbReference>
<dbReference type="Pfam" id="PF02026">
    <property type="entry name" value="RyR"/>
    <property type="match status" value="1"/>
</dbReference>
<protein>
    <submittedName>
        <fullName evidence="2">RyR domain-containing protein</fullName>
    </submittedName>
</protein>
<dbReference type="InterPro" id="IPR003032">
    <property type="entry name" value="Ryanodine_rcpt"/>
</dbReference>
<dbReference type="Gene3D" id="6.20.350.10">
    <property type="match status" value="1"/>
</dbReference>
<comment type="caution">
    <text evidence="2">The sequence shown here is derived from an EMBL/GenBank/DDBJ whole genome shotgun (WGS) entry which is preliminary data.</text>
</comment>
<sequence length="123" mass="14060">MRADQSGKTDIETIARVCHEAVRAYCEALGETALPPWDEAEDWQVEATLAAVCFRVENPDASPGDQHQQWMEEKRRSGWQFGHTRNDHLRTHPMMVPFEALPATEKRKDLLFQRVVDALSGEI</sequence>
<name>A0ABV9NFE2_9PROT</name>
<accession>A0ABV9NFE2</accession>
<organism evidence="2 3">
    <name type="scientific">Glycocaulis abyssi</name>
    <dbReference type="NCBI Taxonomy" id="1433403"/>
    <lineage>
        <taxon>Bacteria</taxon>
        <taxon>Pseudomonadati</taxon>
        <taxon>Pseudomonadota</taxon>
        <taxon>Alphaproteobacteria</taxon>
        <taxon>Maricaulales</taxon>
        <taxon>Maricaulaceae</taxon>
        <taxon>Glycocaulis</taxon>
    </lineage>
</organism>